<dbReference type="Pfam" id="PF13477">
    <property type="entry name" value="Glyco_trans_4_2"/>
    <property type="match status" value="1"/>
</dbReference>
<evidence type="ECO:0000313" key="6">
    <source>
        <dbReference type="Proteomes" id="UP000613266"/>
    </source>
</evidence>
<feature type="domain" description="Glycosyltransferase subfamily 4-like N-terminal" evidence="4">
    <location>
        <begin position="7"/>
        <end position="135"/>
    </location>
</feature>
<organism evidence="5 6">
    <name type="scientific">Inhella proteolytica</name>
    <dbReference type="NCBI Taxonomy" id="2795029"/>
    <lineage>
        <taxon>Bacteria</taxon>
        <taxon>Pseudomonadati</taxon>
        <taxon>Pseudomonadota</taxon>
        <taxon>Betaproteobacteria</taxon>
        <taxon>Burkholderiales</taxon>
        <taxon>Sphaerotilaceae</taxon>
        <taxon>Inhella</taxon>
    </lineage>
</organism>
<dbReference type="Pfam" id="PF00534">
    <property type="entry name" value="Glycos_transf_1"/>
    <property type="match status" value="1"/>
</dbReference>
<sequence>MKGQKGHLCLLGDADHVHVRRWAQEMLARGWRVSVLTARPMAQTGVEQIVLPAVHRSTDWLWRVGAARAAVRTLRPDLLHAHYITSYGYLGARVAGRIPLVMTAWGSDLLVTPFESRLKHWLTGWTLRRAQLITGDSADLVAAARAYGPAAALHEVHWGVDLNRFKPVNWADKPGFEAVSLRSWSANYRVDQILRAFAQVRRTHPQARLHLLGGGPDEAALKVLATELGLQQAVQFHGRLDDAGMAAVLARCKLSISVPASDATSVSLLEGMACGLAVIASDLPANRQWLPPEALVPVDDVEALARRWLALADDDALAHSQGAAHAQRMQTEGARAVQMDRVDALYQELLASS</sequence>
<dbReference type="GO" id="GO:0016757">
    <property type="term" value="F:glycosyltransferase activity"/>
    <property type="evidence" value="ECO:0007669"/>
    <property type="project" value="UniProtKB-KW"/>
</dbReference>
<dbReference type="AlphaFoldDB" id="A0A931J4B5"/>
<evidence type="ECO:0000256" key="1">
    <source>
        <dbReference type="ARBA" id="ARBA00022676"/>
    </source>
</evidence>
<dbReference type="InterPro" id="IPR028098">
    <property type="entry name" value="Glyco_trans_4-like_N"/>
</dbReference>
<reference evidence="5" key="1">
    <citation type="submission" date="2020-12" db="EMBL/GenBank/DDBJ databases">
        <title>The genome sequence of Inhella sp. 1Y17.</title>
        <authorList>
            <person name="Liu Y."/>
        </authorList>
    </citation>
    <scope>NUCLEOTIDE SEQUENCE</scope>
    <source>
        <strain evidence="5">1Y17</strain>
    </source>
</reference>
<dbReference type="PANTHER" id="PTHR12526:SF510">
    <property type="entry name" value="D-INOSITOL 3-PHOSPHATE GLYCOSYLTRANSFERASE"/>
    <property type="match status" value="1"/>
</dbReference>
<keyword evidence="1" id="KW-0328">Glycosyltransferase</keyword>
<dbReference type="RefSeq" id="WP_198111807.1">
    <property type="nucleotide sequence ID" value="NZ_JAEDAK010000009.1"/>
</dbReference>
<dbReference type="Proteomes" id="UP000613266">
    <property type="component" value="Unassembled WGS sequence"/>
</dbReference>
<evidence type="ECO:0000259" key="4">
    <source>
        <dbReference type="Pfam" id="PF13477"/>
    </source>
</evidence>
<evidence type="ECO:0000313" key="5">
    <source>
        <dbReference type="EMBL" id="MBH9578036.1"/>
    </source>
</evidence>
<dbReference type="PANTHER" id="PTHR12526">
    <property type="entry name" value="GLYCOSYLTRANSFERASE"/>
    <property type="match status" value="1"/>
</dbReference>
<dbReference type="Gene3D" id="3.40.50.2000">
    <property type="entry name" value="Glycogen Phosphorylase B"/>
    <property type="match status" value="2"/>
</dbReference>
<dbReference type="EMBL" id="JAEDAK010000009">
    <property type="protein sequence ID" value="MBH9578036.1"/>
    <property type="molecule type" value="Genomic_DNA"/>
</dbReference>
<keyword evidence="6" id="KW-1185">Reference proteome</keyword>
<dbReference type="SUPFAM" id="SSF53756">
    <property type="entry name" value="UDP-Glycosyltransferase/glycogen phosphorylase"/>
    <property type="match status" value="1"/>
</dbReference>
<proteinExistence type="predicted"/>
<keyword evidence="2" id="KW-0808">Transferase</keyword>
<feature type="domain" description="Glycosyl transferase family 1" evidence="3">
    <location>
        <begin position="179"/>
        <end position="323"/>
    </location>
</feature>
<dbReference type="InterPro" id="IPR001296">
    <property type="entry name" value="Glyco_trans_1"/>
</dbReference>
<evidence type="ECO:0000256" key="2">
    <source>
        <dbReference type="ARBA" id="ARBA00022679"/>
    </source>
</evidence>
<name>A0A931J4B5_9BURK</name>
<evidence type="ECO:0000259" key="3">
    <source>
        <dbReference type="Pfam" id="PF00534"/>
    </source>
</evidence>
<protein>
    <submittedName>
        <fullName evidence="5">Glycosyltransferase</fullName>
    </submittedName>
</protein>
<gene>
    <name evidence="5" type="ORF">I7X39_14110</name>
</gene>
<accession>A0A931J4B5</accession>
<comment type="caution">
    <text evidence="5">The sequence shown here is derived from an EMBL/GenBank/DDBJ whole genome shotgun (WGS) entry which is preliminary data.</text>
</comment>